<feature type="compositionally biased region" description="Basic residues" evidence="3">
    <location>
        <begin position="424"/>
        <end position="433"/>
    </location>
</feature>
<sequence>MRGLLNRLAPFFVLPLALVGIALLLLQWQQWPQALLDIISFLPWLIGLAGSVLSLVYDRIRNLFLIGVLLSIYALLMPHVDFILYHKGIKPSTQLVFVLLSLLMPVTFLLFAIWRERFHAIQDIILRLTAAGLLVLVIYALASKYPEPLLNLLTANLWSLSQSPWLPLPQLSMLAFMIAFIGLMVQCITHNQPHYAAQLVAMTALFWTLPHIFSQPEALPLMTTAALTMLSTAIVHESFHMAFLDELTGLPGRRALNEKLQRLGRRYTLAMTDVDHFKKFNDTYGHDVGDQVLRMVASRLSRVTGGGKAYRYGGEEFTLVFPGKTVEQCLPHLESVRESIEHYAMRLRDKKQRPEDDKAGKEKRTQQKKANSSGTVSVTISIGVSERTERLKTPEEVIKSADEALYDAKGAGRNCVVAYNQPSSHRRSTKSKKPPNTTA</sequence>
<feature type="transmembrane region" description="Helical" evidence="4">
    <location>
        <begin position="7"/>
        <end position="28"/>
    </location>
</feature>
<dbReference type="Pfam" id="PF00990">
    <property type="entry name" value="GGDEF"/>
    <property type="match status" value="2"/>
</dbReference>
<feature type="region of interest" description="Disordered" evidence="3">
    <location>
        <begin position="348"/>
        <end position="378"/>
    </location>
</feature>
<dbReference type="OrthoDB" id="9812260at2"/>
<dbReference type="EC" id="2.7.7.65" evidence="1"/>
<dbReference type="GO" id="GO:0043709">
    <property type="term" value="P:cell adhesion involved in single-species biofilm formation"/>
    <property type="evidence" value="ECO:0007669"/>
    <property type="project" value="TreeGrafter"/>
</dbReference>
<gene>
    <name evidence="6" type="ORF">BFW38_14015</name>
</gene>
<dbReference type="GO" id="GO:0005886">
    <property type="term" value="C:plasma membrane"/>
    <property type="evidence" value="ECO:0007669"/>
    <property type="project" value="TreeGrafter"/>
</dbReference>
<feature type="transmembrane region" description="Helical" evidence="4">
    <location>
        <begin position="92"/>
        <end position="112"/>
    </location>
</feature>
<dbReference type="SMART" id="SM00267">
    <property type="entry name" value="GGDEF"/>
    <property type="match status" value="1"/>
</dbReference>
<evidence type="ECO:0000256" key="3">
    <source>
        <dbReference type="SAM" id="MobiDB-lite"/>
    </source>
</evidence>
<keyword evidence="4" id="KW-0812">Transmembrane</keyword>
<dbReference type="PROSITE" id="PS50887">
    <property type="entry name" value="GGDEF"/>
    <property type="match status" value="1"/>
</dbReference>
<dbReference type="SUPFAM" id="SSF55073">
    <property type="entry name" value="Nucleotide cyclase"/>
    <property type="match status" value="1"/>
</dbReference>
<dbReference type="CDD" id="cd01949">
    <property type="entry name" value="GGDEF"/>
    <property type="match status" value="1"/>
</dbReference>
<feature type="transmembrane region" description="Helical" evidence="4">
    <location>
        <begin position="124"/>
        <end position="142"/>
    </location>
</feature>
<keyword evidence="4" id="KW-1133">Transmembrane helix</keyword>
<dbReference type="NCBIfam" id="TIGR00254">
    <property type="entry name" value="GGDEF"/>
    <property type="match status" value="1"/>
</dbReference>
<accession>A0A1E2VBZ7</accession>
<feature type="transmembrane region" description="Helical" evidence="4">
    <location>
        <begin position="195"/>
        <end position="213"/>
    </location>
</feature>
<name>A0A1E2VBZ7_9GAMM</name>
<dbReference type="EMBL" id="MDTQ01000001">
    <property type="protein sequence ID" value="ODC04483.1"/>
    <property type="molecule type" value="Genomic_DNA"/>
</dbReference>
<dbReference type="InterPro" id="IPR043128">
    <property type="entry name" value="Rev_trsase/Diguanyl_cyclase"/>
</dbReference>
<dbReference type="InterPro" id="IPR029787">
    <property type="entry name" value="Nucleotide_cyclase"/>
</dbReference>
<feature type="transmembrane region" description="Helical" evidence="4">
    <location>
        <begin position="63"/>
        <end position="86"/>
    </location>
</feature>
<feature type="compositionally biased region" description="Polar residues" evidence="3">
    <location>
        <begin position="368"/>
        <end position="378"/>
    </location>
</feature>
<feature type="domain" description="GGDEF" evidence="5">
    <location>
        <begin position="265"/>
        <end position="421"/>
    </location>
</feature>
<feature type="transmembrane region" description="Helical" evidence="4">
    <location>
        <begin position="34"/>
        <end position="56"/>
    </location>
</feature>
<evidence type="ECO:0000313" key="7">
    <source>
        <dbReference type="Proteomes" id="UP000094291"/>
    </source>
</evidence>
<dbReference type="RefSeq" id="WP_068999465.1">
    <property type="nucleotide sequence ID" value="NZ_MDTQ01000001.1"/>
</dbReference>
<comment type="caution">
    <text evidence="6">The sequence shown here is derived from an EMBL/GenBank/DDBJ whole genome shotgun (WGS) entry which is preliminary data.</text>
</comment>
<feature type="compositionally biased region" description="Basic and acidic residues" evidence="3">
    <location>
        <begin position="348"/>
        <end position="365"/>
    </location>
</feature>
<dbReference type="AlphaFoldDB" id="A0A1E2VBZ7"/>
<dbReference type="STRING" id="197479.BFW38_14015"/>
<dbReference type="Gene3D" id="3.30.70.270">
    <property type="match status" value="1"/>
</dbReference>
<comment type="catalytic activity">
    <reaction evidence="2">
        <text>2 GTP = 3',3'-c-di-GMP + 2 diphosphate</text>
        <dbReference type="Rhea" id="RHEA:24898"/>
        <dbReference type="ChEBI" id="CHEBI:33019"/>
        <dbReference type="ChEBI" id="CHEBI:37565"/>
        <dbReference type="ChEBI" id="CHEBI:58805"/>
        <dbReference type="EC" id="2.7.7.65"/>
    </reaction>
</comment>
<keyword evidence="4" id="KW-0472">Membrane</keyword>
<dbReference type="InterPro" id="IPR050469">
    <property type="entry name" value="Diguanylate_Cyclase"/>
</dbReference>
<proteinExistence type="predicted"/>
<evidence type="ECO:0000256" key="2">
    <source>
        <dbReference type="ARBA" id="ARBA00034247"/>
    </source>
</evidence>
<dbReference type="GO" id="GO:1902201">
    <property type="term" value="P:negative regulation of bacterial-type flagellum-dependent cell motility"/>
    <property type="evidence" value="ECO:0007669"/>
    <property type="project" value="TreeGrafter"/>
</dbReference>
<evidence type="ECO:0000313" key="6">
    <source>
        <dbReference type="EMBL" id="ODC04483.1"/>
    </source>
</evidence>
<protein>
    <recommendedName>
        <fullName evidence="1">diguanylate cyclase</fullName>
        <ecNumber evidence="1">2.7.7.65</ecNumber>
    </recommendedName>
</protein>
<evidence type="ECO:0000256" key="1">
    <source>
        <dbReference type="ARBA" id="ARBA00012528"/>
    </source>
</evidence>
<keyword evidence="7" id="KW-1185">Reference proteome</keyword>
<dbReference type="InterPro" id="IPR000160">
    <property type="entry name" value="GGDEF_dom"/>
</dbReference>
<feature type="region of interest" description="Disordered" evidence="3">
    <location>
        <begin position="417"/>
        <end position="439"/>
    </location>
</feature>
<evidence type="ECO:0000256" key="4">
    <source>
        <dbReference type="SAM" id="Phobius"/>
    </source>
</evidence>
<reference evidence="6 7" key="1">
    <citation type="submission" date="2016-08" db="EMBL/GenBank/DDBJ databases">
        <authorList>
            <person name="Seilhamer J.J."/>
        </authorList>
    </citation>
    <scope>NUCLEOTIDE SEQUENCE [LARGE SCALE GENOMIC DNA]</scope>
    <source>
        <strain evidence="6 7">PH27A</strain>
    </source>
</reference>
<dbReference type="PANTHER" id="PTHR45138:SF9">
    <property type="entry name" value="DIGUANYLATE CYCLASE DGCM-RELATED"/>
    <property type="match status" value="1"/>
</dbReference>
<dbReference type="Proteomes" id="UP000094291">
    <property type="component" value="Unassembled WGS sequence"/>
</dbReference>
<organism evidence="6 7">
    <name type="scientific">Terasakiispira papahanaumokuakeensis</name>
    <dbReference type="NCBI Taxonomy" id="197479"/>
    <lineage>
        <taxon>Bacteria</taxon>
        <taxon>Pseudomonadati</taxon>
        <taxon>Pseudomonadota</taxon>
        <taxon>Gammaproteobacteria</taxon>
        <taxon>Oceanospirillales</taxon>
        <taxon>Terasakiispira</taxon>
    </lineage>
</organism>
<feature type="transmembrane region" description="Helical" evidence="4">
    <location>
        <begin position="168"/>
        <end position="188"/>
    </location>
</feature>
<evidence type="ECO:0000259" key="5">
    <source>
        <dbReference type="PROSITE" id="PS50887"/>
    </source>
</evidence>
<dbReference type="PANTHER" id="PTHR45138">
    <property type="entry name" value="REGULATORY COMPONENTS OF SENSORY TRANSDUCTION SYSTEM"/>
    <property type="match status" value="1"/>
</dbReference>
<dbReference type="GO" id="GO:0052621">
    <property type="term" value="F:diguanylate cyclase activity"/>
    <property type="evidence" value="ECO:0007669"/>
    <property type="project" value="UniProtKB-EC"/>
</dbReference>